<reference evidence="2" key="2">
    <citation type="submission" date="2021-09" db="EMBL/GenBank/DDBJ databases">
        <authorList>
            <person name="Gilroy R."/>
        </authorList>
    </citation>
    <scope>NUCLEOTIDE SEQUENCE</scope>
    <source>
        <strain evidence="2">ChiHjej13B12-9602</strain>
    </source>
</reference>
<dbReference type="EMBL" id="DYUZ01000023">
    <property type="protein sequence ID" value="HJG37371.1"/>
    <property type="molecule type" value="Genomic_DNA"/>
</dbReference>
<comment type="caution">
    <text evidence="2">The sequence shown here is derived from an EMBL/GenBank/DDBJ whole genome shotgun (WGS) entry which is preliminary data.</text>
</comment>
<accession>A0A921ITP2</accession>
<dbReference type="Proteomes" id="UP000753256">
    <property type="component" value="Unassembled WGS sequence"/>
</dbReference>
<dbReference type="Pfam" id="PF05258">
    <property type="entry name" value="DciA"/>
    <property type="match status" value="1"/>
</dbReference>
<proteinExistence type="predicted"/>
<evidence type="ECO:0000256" key="1">
    <source>
        <dbReference type="SAM" id="MobiDB-lite"/>
    </source>
</evidence>
<dbReference type="InterPro" id="IPR007922">
    <property type="entry name" value="DciA-like"/>
</dbReference>
<reference evidence="2" key="1">
    <citation type="journal article" date="2021" name="PeerJ">
        <title>Extensive microbial diversity within the chicken gut microbiome revealed by metagenomics and culture.</title>
        <authorList>
            <person name="Gilroy R."/>
            <person name="Ravi A."/>
            <person name="Getino M."/>
            <person name="Pursley I."/>
            <person name="Horton D.L."/>
            <person name="Alikhan N.F."/>
            <person name="Baker D."/>
            <person name="Gharbi K."/>
            <person name="Hall N."/>
            <person name="Watson M."/>
            <person name="Adriaenssens E.M."/>
            <person name="Foster-Nyarko E."/>
            <person name="Jarju S."/>
            <person name="Secka A."/>
            <person name="Antonio M."/>
            <person name="Oren A."/>
            <person name="Chaudhuri R.R."/>
            <person name="La Ragione R."/>
            <person name="Hildebrand F."/>
            <person name="Pallen M.J."/>
        </authorList>
    </citation>
    <scope>NUCLEOTIDE SEQUENCE</scope>
    <source>
        <strain evidence="2">ChiHjej13B12-9602</strain>
    </source>
</reference>
<dbReference type="RefSeq" id="WP_273190113.1">
    <property type="nucleotide sequence ID" value="NZ_DYUZ01000023.1"/>
</dbReference>
<organism evidence="2 3">
    <name type="scientific">Enorma phocaeensis</name>
    <dbReference type="NCBI Taxonomy" id="1871019"/>
    <lineage>
        <taxon>Bacteria</taxon>
        <taxon>Bacillati</taxon>
        <taxon>Actinomycetota</taxon>
        <taxon>Coriobacteriia</taxon>
        <taxon>Coriobacteriales</taxon>
        <taxon>Coriobacteriaceae</taxon>
        <taxon>Enorma</taxon>
    </lineage>
</organism>
<gene>
    <name evidence="2" type="ORF">K8V70_05860</name>
</gene>
<feature type="region of interest" description="Disordered" evidence="1">
    <location>
        <begin position="119"/>
        <end position="155"/>
    </location>
</feature>
<sequence>MSRKSDRLRSRRTMSMGEYLAGVRSEILENATSDEIERYRAAERSRDVYRAWNSVCGGTREGEHVTGLRYLPDSNKLLVYTDDAVWTQELMMLREIIRARMEREGAGIDGFIFKTSRKGYAPRTSSRRMEPPTPPVAPNRRVLTPEEEGALEREVRPIEDERLRESLKKAMKASLEWKKGQDR</sequence>
<evidence type="ECO:0000313" key="2">
    <source>
        <dbReference type="EMBL" id="HJG37371.1"/>
    </source>
</evidence>
<dbReference type="AlphaFoldDB" id="A0A921ITP2"/>
<protein>
    <submittedName>
        <fullName evidence="2">DUF721 domain-containing protein</fullName>
    </submittedName>
</protein>
<name>A0A921ITP2_9ACTN</name>
<evidence type="ECO:0000313" key="3">
    <source>
        <dbReference type="Proteomes" id="UP000753256"/>
    </source>
</evidence>